<comment type="subcellular location">
    <subcellularLocation>
        <location evidence="1">Nucleus inner membrane</location>
        <topology evidence="1">Multi-pass membrane protein</topology>
    </subcellularLocation>
</comment>
<accession>A0A1C7MX80</accession>
<dbReference type="Pfam" id="PF09779">
    <property type="entry name" value="Ima1_N"/>
    <property type="match status" value="1"/>
</dbReference>
<dbReference type="EMBL" id="LUGG01000001">
    <property type="protein sequence ID" value="OBZ79704.1"/>
    <property type="molecule type" value="Genomic_DNA"/>
</dbReference>
<dbReference type="GO" id="GO:0044732">
    <property type="term" value="C:mitotic spindle pole body"/>
    <property type="evidence" value="ECO:0007669"/>
    <property type="project" value="TreeGrafter"/>
</dbReference>
<dbReference type="OMA" id="CQTNQML"/>
<sequence length="441" mass="49878">MHDEKLNTRSFARRASPRKDRLPPTYESGLFCHTCQTNQMLLTNLLSNYLPPPDDPEYMRRVQMLPEYQRSVETRYPPVCAECLPTVEDEIRKRDHMARTRALGRILGESRGSVRRRRVPTTQQQKDKLDKELTMWRARGYLWFGSLLCTMVGYLIVACGYNITRVPTMLRPLIPARAQFQGRAVRIRGKKEYSILQLVAWFPGVLLPLFSLIYCSASLGLELMILIRSCIVLRLQQPPAVRLTGAKSREQISPTPSVASSRAVTPAEPDFLASLSLSSKPVLPPPMATNPIFGHPSLPLVVPSSTTSPPSTGPIRESSVTMDIEDDDDIRDPDAMDWSPIKPPSPENARSTAMREDESWLRPQRFFAPEEPTGLENLFARTIRLADTSEQGTQGGRARSSSQRRFAWSWQWAVMLCIVPIVGVSYKAWELHKGKTIFTEI</sequence>
<dbReference type="GO" id="GO:0005637">
    <property type="term" value="C:nuclear inner membrane"/>
    <property type="evidence" value="ECO:0007669"/>
    <property type="project" value="UniProtKB-SubCell"/>
</dbReference>
<dbReference type="GO" id="GO:0034992">
    <property type="term" value="C:microtubule organizing center attachment site"/>
    <property type="evidence" value="ECO:0007669"/>
    <property type="project" value="TreeGrafter"/>
</dbReference>
<evidence type="ECO:0000313" key="10">
    <source>
        <dbReference type="Proteomes" id="UP000092993"/>
    </source>
</evidence>
<reference evidence="9 10" key="1">
    <citation type="submission" date="2016-03" db="EMBL/GenBank/DDBJ databases">
        <title>Whole genome sequencing of Grifola frondosa 9006-11.</title>
        <authorList>
            <person name="Min B."/>
            <person name="Park H."/>
            <person name="Kim J.-G."/>
            <person name="Cho H."/>
            <person name="Oh Y.-L."/>
            <person name="Kong W.-S."/>
            <person name="Choi I.-G."/>
        </authorList>
    </citation>
    <scope>NUCLEOTIDE SEQUENCE [LARGE SCALE GENOMIC DNA]</scope>
    <source>
        <strain evidence="9 10">9006-11</strain>
    </source>
</reference>
<evidence type="ECO:0000313" key="9">
    <source>
        <dbReference type="EMBL" id="OBZ79704.1"/>
    </source>
</evidence>
<dbReference type="GO" id="GO:0071765">
    <property type="term" value="P:nuclear inner membrane organization"/>
    <property type="evidence" value="ECO:0007669"/>
    <property type="project" value="InterPro"/>
</dbReference>
<dbReference type="PANTHER" id="PTHR28538:SF1">
    <property type="entry name" value="INTEGRAL INNER NUCLEAR MEMBRANE PROTEIN IMA1"/>
    <property type="match status" value="1"/>
</dbReference>
<feature type="domain" description="Ima1 N-terminal" evidence="8">
    <location>
        <begin position="1"/>
        <end position="87"/>
    </location>
</feature>
<feature type="transmembrane region" description="Helical" evidence="7">
    <location>
        <begin position="141"/>
        <end position="163"/>
    </location>
</feature>
<dbReference type="OrthoDB" id="5966927at2759"/>
<evidence type="ECO:0000256" key="5">
    <source>
        <dbReference type="ARBA" id="ARBA00023242"/>
    </source>
</evidence>
<proteinExistence type="predicted"/>
<dbReference type="InterPro" id="IPR042321">
    <property type="entry name" value="Ima1"/>
</dbReference>
<name>A0A1C7MX80_GRIFR</name>
<feature type="transmembrane region" description="Helical" evidence="7">
    <location>
        <begin position="200"/>
        <end position="227"/>
    </location>
</feature>
<dbReference type="Proteomes" id="UP000092993">
    <property type="component" value="Unassembled WGS sequence"/>
</dbReference>
<dbReference type="PANTHER" id="PTHR28538">
    <property type="entry name" value="INTEGRAL INNER NUCLEAR MEMBRANE PROTEIN IMA1"/>
    <property type="match status" value="1"/>
</dbReference>
<feature type="transmembrane region" description="Helical" evidence="7">
    <location>
        <begin position="406"/>
        <end position="426"/>
    </location>
</feature>
<organism evidence="9 10">
    <name type="scientific">Grifola frondosa</name>
    <name type="common">Maitake</name>
    <name type="synonym">Polyporus frondosus</name>
    <dbReference type="NCBI Taxonomy" id="5627"/>
    <lineage>
        <taxon>Eukaryota</taxon>
        <taxon>Fungi</taxon>
        <taxon>Dikarya</taxon>
        <taxon>Basidiomycota</taxon>
        <taxon>Agaricomycotina</taxon>
        <taxon>Agaricomycetes</taxon>
        <taxon>Polyporales</taxon>
        <taxon>Grifolaceae</taxon>
        <taxon>Grifola</taxon>
    </lineage>
</organism>
<keyword evidence="10" id="KW-1185">Reference proteome</keyword>
<dbReference type="AlphaFoldDB" id="A0A1C7MX80"/>
<evidence type="ECO:0000256" key="3">
    <source>
        <dbReference type="ARBA" id="ARBA00022989"/>
    </source>
</evidence>
<dbReference type="STRING" id="5627.A0A1C7MX80"/>
<dbReference type="GO" id="GO:0034506">
    <property type="term" value="C:chromosome, centromeric core domain"/>
    <property type="evidence" value="ECO:0007669"/>
    <property type="project" value="TreeGrafter"/>
</dbReference>
<evidence type="ECO:0000256" key="2">
    <source>
        <dbReference type="ARBA" id="ARBA00022692"/>
    </source>
</evidence>
<feature type="region of interest" description="Disordered" evidence="6">
    <location>
        <begin position="1"/>
        <end position="23"/>
    </location>
</feature>
<evidence type="ECO:0000256" key="1">
    <source>
        <dbReference type="ARBA" id="ARBA00004473"/>
    </source>
</evidence>
<keyword evidence="5" id="KW-0539">Nucleus</keyword>
<dbReference type="InterPro" id="IPR018617">
    <property type="entry name" value="Ima1_N"/>
</dbReference>
<evidence type="ECO:0000259" key="8">
    <source>
        <dbReference type="Pfam" id="PF09779"/>
    </source>
</evidence>
<keyword evidence="4 7" id="KW-0472">Membrane</keyword>
<keyword evidence="2 7" id="KW-0812">Transmembrane</keyword>
<comment type="caution">
    <text evidence="9">The sequence shown here is derived from an EMBL/GenBank/DDBJ whole genome shotgun (WGS) entry which is preliminary data.</text>
</comment>
<gene>
    <name evidence="9" type="ORF">A0H81_00999</name>
</gene>
<feature type="region of interest" description="Disordered" evidence="6">
    <location>
        <begin position="302"/>
        <end position="357"/>
    </location>
</feature>
<evidence type="ECO:0000256" key="7">
    <source>
        <dbReference type="SAM" id="Phobius"/>
    </source>
</evidence>
<keyword evidence="3 7" id="KW-1133">Transmembrane helix</keyword>
<evidence type="ECO:0000256" key="4">
    <source>
        <dbReference type="ARBA" id="ARBA00023136"/>
    </source>
</evidence>
<protein>
    <recommendedName>
        <fullName evidence="8">Ima1 N-terminal domain-containing protein</fullName>
    </recommendedName>
</protein>
<evidence type="ECO:0000256" key="6">
    <source>
        <dbReference type="SAM" id="MobiDB-lite"/>
    </source>
</evidence>